<dbReference type="EMBL" id="JXQQ01000018">
    <property type="protein sequence ID" value="KIQ33944.1"/>
    <property type="molecule type" value="Genomic_DNA"/>
</dbReference>
<dbReference type="RefSeq" id="WP_042578429.1">
    <property type="nucleotide sequence ID" value="NZ_JXQQ01000018.1"/>
</dbReference>
<sequence>MKSSPGARSWIAAGVRHELLTRALPALRHDMAAPVSVVRMALLMLKRQVAATPIDPAACEERVALIDNQVSELVQAIRSLRDWELATTDDGITRSALVAQCVNLMRSAFDLHGVMLDADPSLDAQEGEPRRPAAAALRYLFLGALGYLHDGAAEAGAIRVEADGPDALRFVALPREPGAVNPVLDAHRAPRALAIDAIALQNLAEDMGYAIAVDGDSVRFSLATG</sequence>
<name>A0A0D0MSX2_VARPD</name>
<comment type="caution">
    <text evidence="1">The sequence shown here is derived from an EMBL/GenBank/DDBJ whole genome shotgun (WGS) entry which is preliminary data.</text>
</comment>
<protein>
    <submittedName>
        <fullName evidence="1">Uncharacterized protein</fullName>
    </submittedName>
</protein>
<evidence type="ECO:0000313" key="1">
    <source>
        <dbReference type="EMBL" id="KIQ33944.1"/>
    </source>
</evidence>
<evidence type="ECO:0000313" key="2">
    <source>
        <dbReference type="Proteomes" id="UP000032067"/>
    </source>
</evidence>
<accession>A0A0D0MSX2</accession>
<proteinExistence type="predicted"/>
<organism evidence="1 2">
    <name type="scientific">Variovorax paradoxus</name>
    <dbReference type="NCBI Taxonomy" id="34073"/>
    <lineage>
        <taxon>Bacteria</taxon>
        <taxon>Pseudomonadati</taxon>
        <taxon>Pseudomonadota</taxon>
        <taxon>Betaproteobacteria</taxon>
        <taxon>Burkholderiales</taxon>
        <taxon>Comamonadaceae</taxon>
        <taxon>Variovorax</taxon>
    </lineage>
</organism>
<dbReference type="AlphaFoldDB" id="A0A0D0MSX2"/>
<gene>
    <name evidence="1" type="ORF">RT97_08940</name>
</gene>
<reference evidence="1 2" key="1">
    <citation type="submission" date="2014-12" db="EMBL/GenBank/DDBJ databases">
        <title>16Stimator: statistical estimation of ribosomal gene copy numbers from draft genome assemblies.</title>
        <authorList>
            <person name="Perisin M.A."/>
            <person name="Vetter M."/>
            <person name="Gilbert J.A."/>
            <person name="Bergelson J."/>
        </authorList>
    </citation>
    <scope>NUCLEOTIDE SEQUENCE [LARGE SCALE GENOMIC DNA]</scope>
    <source>
        <strain evidence="1 2">MEDvA23</strain>
    </source>
</reference>
<dbReference type="OrthoDB" id="8808674at2"/>
<dbReference type="Proteomes" id="UP000032067">
    <property type="component" value="Unassembled WGS sequence"/>
</dbReference>